<dbReference type="Gene3D" id="3.40.109.10">
    <property type="entry name" value="NADH Oxidase"/>
    <property type="match status" value="1"/>
</dbReference>
<comment type="similarity">
    <text evidence="1">Belongs to the nitroreductase family.</text>
</comment>
<dbReference type="EMBL" id="CP003362">
    <property type="protein sequence ID" value="AGB49498.1"/>
    <property type="molecule type" value="Genomic_DNA"/>
</dbReference>
<proteinExistence type="inferred from homology"/>
<dbReference type="GeneID" id="14407084"/>
<dbReference type="STRING" id="867904.Metho_1275"/>
<dbReference type="RefSeq" id="WP_015324664.1">
    <property type="nucleotide sequence ID" value="NC_019977.1"/>
</dbReference>
<dbReference type="GO" id="GO:0016491">
    <property type="term" value="F:oxidoreductase activity"/>
    <property type="evidence" value="ECO:0007669"/>
    <property type="project" value="UniProtKB-KW"/>
</dbReference>
<evidence type="ECO:0000256" key="1">
    <source>
        <dbReference type="ARBA" id="ARBA00007118"/>
    </source>
</evidence>
<dbReference type="InterPro" id="IPR029479">
    <property type="entry name" value="Nitroreductase"/>
</dbReference>
<accession>L0KZH2</accession>
<evidence type="ECO:0000256" key="2">
    <source>
        <dbReference type="ARBA" id="ARBA00023002"/>
    </source>
</evidence>
<dbReference type="InterPro" id="IPR000415">
    <property type="entry name" value="Nitroreductase-like"/>
</dbReference>
<evidence type="ECO:0000313" key="4">
    <source>
        <dbReference type="EMBL" id="AGB49498.1"/>
    </source>
</evidence>
<protein>
    <submittedName>
        <fullName evidence="4">Nitroreductase</fullName>
    </submittedName>
</protein>
<name>L0KZH2_METHD</name>
<dbReference type="Proteomes" id="UP000010866">
    <property type="component" value="Chromosome"/>
</dbReference>
<dbReference type="PANTHER" id="PTHR43673">
    <property type="entry name" value="NAD(P)H NITROREDUCTASE YDGI-RELATED"/>
    <property type="match status" value="1"/>
</dbReference>
<dbReference type="Pfam" id="PF00881">
    <property type="entry name" value="Nitroreductase"/>
    <property type="match status" value="1"/>
</dbReference>
<evidence type="ECO:0000313" key="5">
    <source>
        <dbReference type="Proteomes" id="UP000010866"/>
    </source>
</evidence>
<sequence>MTISTEIDVHQYRKPEINIDELFVRRWSPRAMSGQSVPDKDLMRLFEAARWAPSASNEQPWRFIYAKKGTKYWDVFFDLVAEGNKRWCKNAAVLMVIISKIRFTKYDAENRTHSFSAGSAFENLQLQATNLGLVVHPFAGFDENKAAEALGIPEEYYVDVMVAIGMPGKIGNLEEKDRIREFPSDRMKLNELIFEGKFDEK</sequence>
<keyword evidence="2" id="KW-0560">Oxidoreductase</keyword>
<dbReference type="HOGENOM" id="CLU_070764_6_0_2"/>
<organism evidence="4 5">
    <name type="scientific">Methanomethylovorans hollandica (strain DSM 15978 / NBRC 107637 / DMS1)</name>
    <dbReference type="NCBI Taxonomy" id="867904"/>
    <lineage>
        <taxon>Archaea</taxon>
        <taxon>Methanobacteriati</taxon>
        <taxon>Methanobacteriota</taxon>
        <taxon>Stenosarchaea group</taxon>
        <taxon>Methanomicrobia</taxon>
        <taxon>Methanosarcinales</taxon>
        <taxon>Methanosarcinaceae</taxon>
        <taxon>Methanomethylovorans</taxon>
    </lineage>
</organism>
<gene>
    <name evidence="4" type="ordered locus">Metho_1275</name>
</gene>
<evidence type="ECO:0000259" key="3">
    <source>
        <dbReference type="Pfam" id="PF00881"/>
    </source>
</evidence>
<reference evidence="5" key="1">
    <citation type="submission" date="2012-02" db="EMBL/GenBank/DDBJ databases">
        <title>Complete sequence of chromosome of Methanomethylovorans hollandica DSM 15978.</title>
        <authorList>
            <person name="Lucas S."/>
            <person name="Copeland A."/>
            <person name="Lapidus A."/>
            <person name="Glavina del Rio T."/>
            <person name="Dalin E."/>
            <person name="Tice H."/>
            <person name="Bruce D."/>
            <person name="Goodwin L."/>
            <person name="Pitluck S."/>
            <person name="Peters L."/>
            <person name="Mikhailova N."/>
            <person name="Held B."/>
            <person name="Kyrpides N."/>
            <person name="Mavromatis K."/>
            <person name="Ivanova N."/>
            <person name="Brettin T."/>
            <person name="Detter J.C."/>
            <person name="Han C."/>
            <person name="Larimer F."/>
            <person name="Land M."/>
            <person name="Hauser L."/>
            <person name="Markowitz V."/>
            <person name="Cheng J.-F."/>
            <person name="Hugenholtz P."/>
            <person name="Woyke T."/>
            <person name="Wu D."/>
            <person name="Spring S."/>
            <person name="Schroeder M."/>
            <person name="Brambilla E."/>
            <person name="Klenk H.-P."/>
            <person name="Eisen J.A."/>
        </authorList>
    </citation>
    <scope>NUCLEOTIDE SEQUENCE [LARGE SCALE GENOMIC DNA]</scope>
    <source>
        <strain evidence="5">DSM 15978 / NBRC 107637 / DMS1</strain>
    </source>
</reference>
<dbReference type="AlphaFoldDB" id="L0KZH2"/>
<keyword evidence="5" id="KW-1185">Reference proteome</keyword>
<dbReference type="OrthoDB" id="287850at2157"/>
<dbReference type="CDD" id="cd02138">
    <property type="entry name" value="TdsD-like"/>
    <property type="match status" value="1"/>
</dbReference>
<dbReference type="SUPFAM" id="SSF55469">
    <property type="entry name" value="FMN-dependent nitroreductase-like"/>
    <property type="match status" value="1"/>
</dbReference>
<feature type="domain" description="Nitroreductase" evidence="3">
    <location>
        <begin position="25"/>
        <end position="165"/>
    </location>
</feature>
<dbReference type="PANTHER" id="PTHR43673:SF10">
    <property type="entry name" value="NADH DEHYDROGENASE_NAD(P)H NITROREDUCTASE XCC3605-RELATED"/>
    <property type="match status" value="1"/>
</dbReference>
<dbReference type="KEGG" id="mhz:Metho_1275"/>